<keyword evidence="3" id="KW-1185">Reference proteome</keyword>
<reference evidence="2" key="1">
    <citation type="journal article" date="2020" name="Stud. Mycol.">
        <title>101 Dothideomycetes genomes: a test case for predicting lifestyles and emergence of pathogens.</title>
        <authorList>
            <person name="Haridas S."/>
            <person name="Albert R."/>
            <person name="Binder M."/>
            <person name="Bloem J."/>
            <person name="Labutti K."/>
            <person name="Salamov A."/>
            <person name="Andreopoulos B."/>
            <person name="Baker S."/>
            <person name="Barry K."/>
            <person name="Bills G."/>
            <person name="Bluhm B."/>
            <person name="Cannon C."/>
            <person name="Castanera R."/>
            <person name="Culley D."/>
            <person name="Daum C."/>
            <person name="Ezra D."/>
            <person name="Gonzalez J."/>
            <person name="Henrissat B."/>
            <person name="Kuo A."/>
            <person name="Liang C."/>
            <person name="Lipzen A."/>
            <person name="Lutzoni F."/>
            <person name="Magnuson J."/>
            <person name="Mondo S."/>
            <person name="Nolan M."/>
            <person name="Ohm R."/>
            <person name="Pangilinan J."/>
            <person name="Park H.-J."/>
            <person name="Ramirez L."/>
            <person name="Alfaro M."/>
            <person name="Sun H."/>
            <person name="Tritt A."/>
            <person name="Yoshinaga Y."/>
            <person name="Zwiers L.-H."/>
            <person name="Turgeon B."/>
            <person name="Goodwin S."/>
            <person name="Spatafora J."/>
            <person name="Crous P."/>
            <person name="Grigoriev I."/>
        </authorList>
    </citation>
    <scope>NUCLEOTIDE SEQUENCE</scope>
    <source>
        <strain evidence="2">SCOH1-5</strain>
    </source>
</reference>
<evidence type="ECO:0000313" key="3">
    <source>
        <dbReference type="Proteomes" id="UP000799539"/>
    </source>
</evidence>
<protein>
    <submittedName>
        <fullName evidence="2">Uncharacterized protein</fullName>
    </submittedName>
</protein>
<evidence type="ECO:0000313" key="2">
    <source>
        <dbReference type="EMBL" id="KAF2209837.1"/>
    </source>
</evidence>
<keyword evidence="1" id="KW-0175">Coiled coil</keyword>
<feature type="coiled-coil region" evidence="1">
    <location>
        <begin position="7"/>
        <end position="101"/>
    </location>
</feature>
<sequence>MASSSYVRSLQYRLVLKEQQHEELQQNHRTIQHRQDQSLRTSRDGLALREKEFRELQQQYKDVQRAKEAFERQIQSLRRAHERLQQRNEDLELEITQEEFKRDGSHMWEMLRPSAALQKDSSPTFAVTRNPSRGSAVSGRIGIAPVDMFESGGATRWVESAGCSRSCILTAVVTSVAGVDSTTGRPVMYFALDASSCLLALISEAEPPSTPSSSYMYNHTQPQALAPIDTGAESDITLATDCMDFESESQRFVVASRSVNQHEAWLLANIQQQNDAAEPHLCAGTRESNGICDQADGTVSAMAGAELRPEQYWLIEHGCGVNIFNNNVDPTANIFEMQAPDYDHIHVRPSNISSYASQHMTNYPNLPICSFGQQTPGSSPIM</sequence>
<organism evidence="2 3">
    <name type="scientific">Cercospora zeae-maydis SCOH1-5</name>
    <dbReference type="NCBI Taxonomy" id="717836"/>
    <lineage>
        <taxon>Eukaryota</taxon>
        <taxon>Fungi</taxon>
        <taxon>Dikarya</taxon>
        <taxon>Ascomycota</taxon>
        <taxon>Pezizomycotina</taxon>
        <taxon>Dothideomycetes</taxon>
        <taxon>Dothideomycetidae</taxon>
        <taxon>Mycosphaerellales</taxon>
        <taxon>Mycosphaerellaceae</taxon>
        <taxon>Cercospora</taxon>
    </lineage>
</organism>
<dbReference type="Proteomes" id="UP000799539">
    <property type="component" value="Unassembled WGS sequence"/>
</dbReference>
<proteinExistence type="predicted"/>
<gene>
    <name evidence="2" type="ORF">CERZMDRAFT_99896</name>
</gene>
<evidence type="ECO:0000256" key="1">
    <source>
        <dbReference type="SAM" id="Coils"/>
    </source>
</evidence>
<dbReference type="AlphaFoldDB" id="A0A6A6F8X4"/>
<dbReference type="EMBL" id="ML992684">
    <property type="protein sequence ID" value="KAF2209837.1"/>
    <property type="molecule type" value="Genomic_DNA"/>
</dbReference>
<accession>A0A6A6F8X4</accession>
<name>A0A6A6F8X4_9PEZI</name>